<evidence type="ECO:0000256" key="5">
    <source>
        <dbReference type="ARBA" id="ARBA00022801"/>
    </source>
</evidence>
<sequence length="131" mass="14317">MLPEPHRLHRSADFSRAVRRGRRMGRQDLVVHAFSRDDAGVVCSVGEPRFGLIVSKAVGPAVTRHRVARRLRHICAQLLPDVPSNADVVIRALPGAAGLSSIELHRQVRSGLKKLGYLETSSTTASRDAHS</sequence>
<dbReference type="PANTHER" id="PTHR33992:SF1">
    <property type="entry name" value="RIBONUCLEASE P PROTEIN COMPONENT"/>
    <property type="match status" value="1"/>
</dbReference>
<evidence type="ECO:0000256" key="3">
    <source>
        <dbReference type="ARBA" id="ARBA00022722"/>
    </source>
</evidence>
<dbReference type="SUPFAM" id="SSF54211">
    <property type="entry name" value="Ribosomal protein S5 domain 2-like"/>
    <property type="match status" value="1"/>
</dbReference>
<keyword evidence="10" id="KW-1185">Reference proteome</keyword>
<comment type="subunit">
    <text evidence="7">Consists of a catalytic RNA component (M1 or rnpB) and a protein subunit.</text>
</comment>
<comment type="function">
    <text evidence="1 7">RNaseP catalyzes the removal of the 5'-leader sequence from pre-tRNA to produce the mature 5'-terminus. It can also cleave other RNA substrates such as 4.5S RNA. The protein component plays an auxiliary but essential role in vivo by binding to the 5'-leader sequence and broadening the substrate specificity of the ribozyme.</text>
</comment>
<name>A0ABZ2PFP7_9NOCA</name>
<keyword evidence="2 7" id="KW-0819">tRNA processing</keyword>
<dbReference type="InterPro" id="IPR014721">
    <property type="entry name" value="Ribsml_uS5_D2-typ_fold_subgr"/>
</dbReference>
<evidence type="ECO:0000313" key="9">
    <source>
        <dbReference type="EMBL" id="WXG67900.1"/>
    </source>
</evidence>
<dbReference type="EC" id="3.1.26.5" evidence="7 8"/>
<evidence type="ECO:0000256" key="4">
    <source>
        <dbReference type="ARBA" id="ARBA00022759"/>
    </source>
</evidence>
<dbReference type="InterPro" id="IPR020539">
    <property type="entry name" value="RNase_P_CS"/>
</dbReference>
<dbReference type="Proteomes" id="UP001432000">
    <property type="component" value="Chromosome"/>
</dbReference>
<dbReference type="RefSeq" id="WP_338887766.1">
    <property type="nucleotide sequence ID" value="NZ_CP147846.1"/>
</dbReference>
<dbReference type="EMBL" id="CP147846">
    <property type="protein sequence ID" value="WXG67900.1"/>
    <property type="molecule type" value="Genomic_DNA"/>
</dbReference>
<proteinExistence type="inferred from homology"/>
<dbReference type="NCBIfam" id="TIGR00188">
    <property type="entry name" value="rnpA"/>
    <property type="match status" value="1"/>
</dbReference>
<organism evidence="9 10">
    <name type="scientific">Rhodococcus sovatensis</name>
    <dbReference type="NCBI Taxonomy" id="1805840"/>
    <lineage>
        <taxon>Bacteria</taxon>
        <taxon>Bacillati</taxon>
        <taxon>Actinomycetota</taxon>
        <taxon>Actinomycetes</taxon>
        <taxon>Mycobacteriales</taxon>
        <taxon>Nocardiaceae</taxon>
        <taxon>Rhodococcus</taxon>
    </lineage>
</organism>
<evidence type="ECO:0000256" key="2">
    <source>
        <dbReference type="ARBA" id="ARBA00022694"/>
    </source>
</evidence>
<dbReference type="HAMAP" id="MF_00227">
    <property type="entry name" value="RNase_P"/>
    <property type="match status" value="1"/>
</dbReference>
<dbReference type="InterPro" id="IPR020568">
    <property type="entry name" value="Ribosomal_Su5_D2-typ_SF"/>
</dbReference>
<evidence type="ECO:0000256" key="8">
    <source>
        <dbReference type="NCBIfam" id="TIGR00188"/>
    </source>
</evidence>
<keyword evidence="4 7" id="KW-0255">Endonuclease</keyword>
<reference evidence="9 10" key="1">
    <citation type="submission" date="2024-03" db="EMBL/GenBank/DDBJ databases">
        <title>Natural products discovery in diverse microorganisms through a two-stage MS feature dereplication strategy.</title>
        <authorList>
            <person name="Zhang R."/>
        </authorList>
    </citation>
    <scope>NUCLEOTIDE SEQUENCE [LARGE SCALE GENOMIC DNA]</scope>
    <source>
        <strain evidence="9 10">18930</strain>
    </source>
</reference>
<evidence type="ECO:0000256" key="7">
    <source>
        <dbReference type="HAMAP-Rule" id="MF_00227"/>
    </source>
</evidence>
<keyword evidence="6 7" id="KW-0694">RNA-binding</keyword>
<comment type="similarity">
    <text evidence="7">Belongs to the RnpA family.</text>
</comment>
<keyword evidence="3 7" id="KW-0540">Nuclease</keyword>
<dbReference type="InterPro" id="IPR000100">
    <property type="entry name" value="RNase_P"/>
</dbReference>
<accession>A0ABZ2PFP7</accession>
<protein>
    <recommendedName>
        <fullName evidence="7 8">Ribonuclease P protein component</fullName>
        <shortName evidence="7">RNase P protein</shortName>
        <shortName evidence="7">RNaseP protein</shortName>
        <ecNumber evidence="7 8">3.1.26.5</ecNumber>
    </recommendedName>
    <alternativeName>
        <fullName evidence="7">Protein C5</fullName>
    </alternativeName>
</protein>
<dbReference type="Gene3D" id="3.30.230.10">
    <property type="match status" value="1"/>
</dbReference>
<dbReference type="GO" id="GO:0004526">
    <property type="term" value="F:ribonuclease P activity"/>
    <property type="evidence" value="ECO:0007669"/>
    <property type="project" value="UniProtKB-EC"/>
</dbReference>
<comment type="catalytic activity">
    <reaction evidence="7">
        <text>Endonucleolytic cleavage of RNA, removing 5'-extranucleotides from tRNA precursor.</text>
        <dbReference type="EC" id="3.1.26.5"/>
    </reaction>
</comment>
<dbReference type="PANTHER" id="PTHR33992">
    <property type="entry name" value="RIBONUCLEASE P PROTEIN COMPONENT"/>
    <property type="match status" value="1"/>
</dbReference>
<evidence type="ECO:0000313" key="10">
    <source>
        <dbReference type="Proteomes" id="UP001432000"/>
    </source>
</evidence>
<evidence type="ECO:0000256" key="1">
    <source>
        <dbReference type="ARBA" id="ARBA00002663"/>
    </source>
</evidence>
<keyword evidence="5 7" id="KW-0378">Hydrolase</keyword>
<dbReference type="PROSITE" id="PS00648">
    <property type="entry name" value="RIBONUCLEASE_P"/>
    <property type="match status" value="1"/>
</dbReference>
<evidence type="ECO:0000256" key="6">
    <source>
        <dbReference type="ARBA" id="ARBA00022884"/>
    </source>
</evidence>
<gene>
    <name evidence="7 9" type="primary">rnpA</name>
    <name evidence="9" type="ORF">WDS16_22180</name>
</gene>
<dbReference type="Pfam" id="PF00825">
    <property type="entry name" value="Ribonuclease_P"/>
    <property type="match status" value="1"/>
</dbReference>